<dbReference type="SUPFAM" id="SSF49899">
    <property type="entry name" value="Concanavalin A-like lectins/glucanases"/>
    <property type="match status" value="1"/>
</dbReference>
<dbReference type="InterPro" id="IPR035754">
    <property type="entry name" value="SPRY_SPSB3"/>
</dbReference>
<dbReference type="PANTHER" id="PTHR12245:SF5">
    <property type="entry name" value="SPRY DOMAIN-CONTAINING SOCS BOX PROTEIN 3"/>
    <property type="match status" value="1"/>
</dbReference>
<dbReference type="InterPro" id="IPR043136">
    <property type="entry name" value="B30.2/SPRY_sf"/>
</dbReference>
<organism evidence="3 4">
    <name type="scientific">Trichomalopsis sarcophagae</name>
    <dbReference type="NCBI Taxonomy" id="543379"/>
    <lineage>
        <taxon>Eukaryota</taxon>
        <taxon>Metazoa</taxon>
        <taxon>Ecdysozoa</taxon>
        <taxon>Arthropoda</taxon>
        <taxon>Hexapoda</taxon>
        <taxon>Insecta</taxon>
        <taxon>Pterygota</taxon>
        <taxon>Neoptera</taxon>
        <taxon>Endopterygota</taxon>
        <taxon>Hymenoptera</taxon>
        <taxon>Apocrita</taxon>
        <taxon>Proctotrupomorpha</taxon>
        <taxon>Chalcidoidea</taxon>
        <taxon>Pteromalidae</taxon>
        <taxon>Pteromalinae</taxon>
        <taxon>Trichomalopsis</taxon>
    </lineage>
</organism>
<dbReference type="AlphaFoldDB" id="A0A232EKF2"/>
<dbReference type="InterPro" id="IPR013320">
    <property type="entry name" value="ConA-like_dom_sf"/>
</dbReference>
<evidence type="ECO:0000256" key="1">
    <source>
        <dbReference type="ARBA" id="ARBA00022786"/>
    </source>
</evidence>
<dbReference type="OrthoDB" id="5951542at2759"/>
<name>A0A232EKF2_9HYME</name>
<gene>
    <name evidence="3" type="ORF">TSAR_013276</name>
</gene>
<evidence type="ECO:0000313" key="3">
    <source>
        <dbReference type="EMBL" id="OXU18798.1"/>
    </source>
</evidence>
<sequence length="348" mass="39834">MSIEFDPVRLMNNIDKSCINCTETNCCCSDNNQIPEWTWDQSFETPKLQLGKRNMEVKFHPGYSVGTAGIRGNKPLSRNRHHYWEIKMITGVYGTDVMVGVGTKKADLTSTTESFCSLLGRDAESWGYSYRGYLQHNGQTKEYTACFKLGSLVGVYLDTWKGTLQFYLDRKPLGIAFTGLRGLELYPMICSTAAKSKMKLTCSCSMPASLQLDCLSMLRPIQRAYLKTAFPGLNYLSRSIFADLLQKCDDDDNEEDYEFPRMILEDFDFALVQCKNRRKKRHIDQDYISELPTSSLKTIALTTKEDFENDENYHQFCVPNLFFSAFEMGRFLLVLLLVELILTQNTIA</sequence>
<keyword evidence="4" id="KW-1185">Reference proteome</keyword>
<protein>
    <recommendedName>
        <fullName evidence="2">B30.2/SPRY domain-containing protein</fullName>
    </recommendedName>
</protein>
<dbReference type="InterPro" id="IPR001870">
    <property type="entry name" value="B30.2/SPRY"/>
</dbReference>
<keyword evidence="1" id="KW-0833">Ubl conjugation pathway</keyword>
<accession>A0A232EKF2</accession>
<comment type="caution">
    <text evidence="3">The sequence shown here is derived from an EMBL/GenBank/DDBJ whole genome shotgun (WGS) entry which is preliminary data.</text>
</comment>
<dbReference type="InterPro" id="IPR050672">
    <property type="entry name" value="FBXO45-Fsn/SPSB_families"/>
</dbReference>
<reference evidence="3 4" key="1">
    <citation type="journal article" date="2017" name="Curr. Biol.">
        <title>The Evolution of Venom by Co-option of Single-Copy Genes.</title>
        <authorList>
            <person name="Martinson E.O."/>
            <person name="Mrinalini"/>
            <person name="Kelkar Y.D."/>
            <person name="Chang C.H."/>
            <person name="Werren J.H."/>
        </authorList>
    </citation>
    <scope>NUCLEOTIDE SEQUENCE [LARGE SCALE GENOMIC DNA]</scope>
    <source>
        <strain evidence="3 4">Alberta</strain>
        <tissue evidence="3">Whole body</tissue>
    </source>
</reference>
<dbReference type="PROSITE" id="PS50188">
    <property type="entry name" value="B302_SPRY"/>
    <property type="match status" value="1"/>
</dbReference>
<dbReference type="Proteomes" id="UP000215335">
    <property type="component" value="Unassembled WGS sequence"/>
</dbReference>
<dbReference type="InterPro" id="IPR003877">
    <property type="entry name" value="SPRY_dom"/>
</dbReference>
<dbReference type="GO" id="GO:0019005">
    <property type="term" value="C:SCF ubiquitin ligase complex"/>
    <property type="evidence" value="ECO:0007669"/>
    <property type="project" value="TreeGrafter"/>
</dbReference>
<dbReference type="Gene3D" id="2.60.120.920">
    <property type="match status" value="1"/>
</dbReference>
<dbReference type="STRING" id="543379.A0A232EKF2"/>
<evidence type="ECO:0000313" key="4">
    <source>
        <dbReference type="Proteomes" id="UP000215335"/>
    </source>
</evidence>
<dbReference type="Pfam" id="PF00622">
    <property type="entry name" value="SPRY"/>
    <property type="match status" value="1"/>
</dbReference>
<dbReference type="PANTHER" id="PTHR12245">
    <property type="entry name" value="SPRY DOMAIN CONTAINING SOCS BOX PROTEIN"/>
    <property type="match status" value="1"/>
</dbReference>
<evidence type="ECO:0000259" key="2">
    <source>
        <dbReference type="PROSITE" id="PS50188"/>
    </source>
</evidence>
<dbReference type="CDD" id="cd12876">
    <property type="entry name" value="SPRY_SOCS3"/>
    <property type="match status" value="1"/>
</dbReference>
<proteinExistence type="predicted"/>
<dbReference type="EMBL" id="NNAY01003821">
    <property type="protein sequence ID" value="OXU18798.1"/>
    <property type="molecule type" value="Genomic_DNA"/>
</dbReference>
<dbReference type="GO" id="GO:0043161">
    <property type="term" value="P:proteasome-mediated ubiquitin-dependent protein catabolic process"/>
    <property type="evidence" value="ECO:0007669"/>
    <property type="project" value="TreeGrafter"/>
</dbReference>
<dbReference type="SMART" id="SM00449">
    <property type="entry name" value="SPRY"/>
    <property type="match status" value="1"/>
</dbReference>
<feature type="domain" description="B30.2/SPRY" evidence="2">
    <location>
        <begin position="17"/>
        <end position="207"/>
    </location>
</feature>